<dbReference type="AlphaFoldDB" id="A0A7J0FIN2"/>
<dbReference type="PROSITE" id="PS51471">
    <property type="entry name" value="FE2OG_OXY"/>
    <property type="match status" value="1"/>
</dbReference>
<evidence type="ECO:0000259" key="3">
    <source>
        <dbReference type="PROSITE" id="PS51471"/>
    </source>
</evidence>
<proteinExistence type="predicted"/>
<dbReference type="SUPFAM" id="SSF51197">
    <property type="entry name" value="Clavaminate synthase-like"/>
    <property type="match status" value="1"/>
</dbReference>
<dbReference type="Proteomes" id="UP000585474">
    <property type="component" value="Unassembled WGS sequence"/>
</dbReference>
<accession>A0A7J0FIN2</accession>
<evidence type="ECO:0000313" key="4">
    <source>
        <dbReference type="EMBL" id="GFY98443.1"/>
    </source>
</evidence>
<name>A0A7J0FIN2_9ERIC</name>
<comment type="caution">
    <text evidence="4">The sequence shown here is derived from an EMBL/GenBank/DDBJ whole genome shotgun (WGS) entry which is preliminary data.</text>
</comment>
<gene>
    <name evidence="4" type="ORF">Acr_12g0009840</name>
</gene>
<evidence type="ECO:0000256" key="2">
    <source>
        <dbReference type="ARBA" id="ARBA00023004"/>
    </source>
</evidence>
<keyword evidence="5" id="KW-1185">Reference proteome</keyword>
<dbReference type="Pfam" id="PF03171">
    <property type="entry name" value="2OG-FeII_Oxy"/>
    <property type="match status" value="1"/>
</dbReference>
<dbReference type="InterPro" id="IPR005123">
    <property type="entry name" value="Oxoglu/Fe-dep_dioxygenase_dom"/>
</dbReference>
<dbReference type="InterPro" id="IPR027443">
    <property type="entry name" value="IPNS-like_sf"/>
</dbReference>
<dbReference type="InterPro" id="IPR044861">
    <property type="entry name" value="IPNS-like_FE2OG_OXY"/>
</dbReference>
<keyword evidence="1" id="KW-0479">Metal-binding</keyword>
<reference evidence="4 5" key="1">
    <citation type="submission" date="2019-07" db="EMBL/GenBank/DDBJ databases">
        <title>De Novo Assembly of kiwifruit Actinidia rufa.</title>
        <authorList>
            <person name="Sugita-Konishi S."/>
            <person name="Sato K."/>
            <person name="Mori E."/>
            <person name="Abe Y."/>
            <person name="Kisaki G."/>
            <person name="Hamano K."/>
            <person name="Suezawa K."/>
            <person name="Otani M."/>
            <person name="Fukuda T."/>
            <person name="Manabe T."/>
            <person name="Gomi K."/>
            <person name="Tabuchi M."/>
            <person name="Akimitsu K."/>
            <person name="Kataoka I."/>
        </authorList>
    </citation>
    <scope>NUCLEOTIDE SEQUENCE [LARGE SCALE GENOMIC DNA]</scope>
    <source>
        <strain evidence="5">cv. Fuchu</strain>
    </source>
</reference>
<dbReference type="OrthoDB" id="1701866at2759"/>
<keyword evidence="2" id="KW-0408">Iron</keyword>
<evidence type="ECO:0000256" key="1">
    <source>
        <dbReference type="ARBA" id="ARBA00022723"/>
    </source>
</evidence>
<dbReference type="PANTHER" id="PTHR47991">
    <property type="entry name" value="OXOGLUTARATE/IRON-DEPENDENT DIOXYGENASE"/>
    <property type="match status" value="1"/>
</dbReference>
<evidence type="ECO:0000313" key="5">
    <source>
        <dbReference type="Proteomes" id="UP000585474"/>
    </source>
</evidence>
<dbReference type="GO" id="GO:0046872">
    <property type="term" value="F:metal ion binding"/>
    <property type="evidence" value="ECO:0007669"/>
    <property type="project" value="UniProtKB-KW"/>
</dbReference>
<dbReference type="InterPro" id="IPR050295">
    <property type="entry name" value="Plant_2OG-oxidoreductases"/>
</dbReference>
<organism evidence="4 5">
    <name type="scientific">Actinidia rufa</name>
    <dbReference type="NCBI Taxonomy" id="165716"/>
    <lineage>
        <taxon>Eukaryota</taxon>
        <taxon>Viridiplantae</taxon>
        <taxon>Streptophyta</taxon>
        <taxon>Embryophyta</taxon>
        <taxon>Tracheophyta</taxon>
        <taxon>Spermatophyta</taxon>
        <taxon>Magnoliopsida</taxon>
        <taxon>eudicotyledons</taxon>
        <taxon>Gunneridae</taxon>
        <taxon>Pentapetalae</taxon>
        <taxon>asterids</taxon>
        <taxon>Ericales</taxon>
        <taxon>Actinidiaceae</taxon>
        <taxon>Actinidia</taxon>
    </lineage>
</organism>
<protein>
    <submittedName>
        <fullName evidence="4">ACC oxidase 1</fullName>
    </submittedName>
</protein>
<sequence>MIRIAWKLCYLKSETFRYEVRVIIFGELDGERSETMALLHWACEKWGCFQPAENLAELMCENLGIEKGYIKRSFSGSKGPSVGTRVAKYPQCPQLELVRGLREHTDAGGIILLLQDDQVPGLEFFKDGQWVENPPSKNTTIFINMGDQVEVLASYISS</sequence>
<dbReference type="Gene3D" id="2.60.120.330">
    <property type="entry name" value="B-lactam Antibiotic, Isopenicillin N Synthase, Chain"/>
    <property type="match status" value="1"/>
</dbReference>
<feature type="domain" description="Fe2OG dioxygenase" evidence="3">
    <location>
        <begin position="80"/>
        <end position="158"/>
    </location>
</feature>
<dbReference type="EMBL" id="BJWL01000012">
    <property type="protein sequence ID" value="GFY98443.1"/>
    <property type="molecule type" value="Genomic_DNA"/>
</dbReference>